<proteinExistence type="predicted"/>
<keyword evidence="3" id="KW-0418">Kinase</keyword>
<feature type="transmembrane region" description="Helical" evidence="1">
    <location>
        <begin position="7"/>
        <end position="26"/>
    </location>
</feature>
<protein>
    <submittedName>
        <fullName evidence="3">Sensor histidine kinase</fullName>
    </submittedName>
</protein>
<dbReference type="Proteomes" id="UP001200145">
    <property type="component" value="Unassembled WGS sequence"/>
</dbReference>
<dbReference type="PANTHER" id="PTHR34220:SF7">
    <property type="entry name" value="SENSOR HISTIDINE KINASE YPDA"/>
    <property type="match status" value="1"/>
</dbReference>
<dbReference type="Pfam" id="PF06580">
    <property type="entry name" value="His_kinase"/>
    <property type="match status" value="1"/>
</dbReference>
<keyword evidence="1" id="KW-1133">Transmembrane helix</keyword>
<gene>
    <name evidence="3" type="ORF">L0U88_19370</name>
</gene>
<feature type="transmembrane region" description="Helical" evidence="1">
    <location>
        <begin position="82"/>
        <end position="101"/>
    </location>
</feature>
<keyword evidence="4" id="KW-1185">Reference proteome</keyword>
<comment type="caution">
    <text evidence="3">The sequence shown here is derived from an EMBL/GenBank/DDBJ whole genome shotgun (WGS) entry which is preliminary data.</text>
</comment>
<organism evidence="3 4">
    <name type="scientific">Flavihumibacter fluminis</name>
    <dbReference type="NCBI Taxonomy" id="2909236"/>
    <lineage>
        <taxon>Bacteria</taxon>
        <taxon>Pseudomonadati</taxon>
        <taxon>Bacteroidota</taxon>
        <taxon>Chitinophagia</taxon>
        <taxon>Chitinophagales</taxon>
        <taxon>Chitinophagaceae</taxon>
        <taxon>Flavihumibacter</taxon>
    </lineage>
</organism>
<name>A0ABS9BM59_9BACT</name>
<keyword evidence="1" id="KW-0812">Transmembrane</keyword>
<dbReference type="PANTHER" id="PTHR34220">
    <property type="entry name" value="SENSOR HISTIDINE KINASE YPDA"/>
    <property type="match status" value="1"/>
</dbReference>
<evidence type="ECO:0000256" key="1">
    <source>
        <dbReference type="SAM" id="Phobius"/>
    </source>
</evidence>
<dbReference type="GO" id="GO:0016301">
    <property type="term" value="F:kinase activity"/>
    <property type="evidence" value="ECO:0007669"/>
    <property type="project" value="UniProtKB-KW"/>
</dbReference>
<dbReference type="Gene3D" id="3.30.565.10">
    <property type="entry name" value="Histidine kinase-like ATPase, C-terminal domain"/>
    <property type="match status" value="1"/>
</dbReference>
<dbReference type="RefSeq" id="WP_234868300.1">
    <property type="nucleotide sequence ID" value="NZ_JAKEVY010000006.1"/>
</dbReference>
<feature type="domain" description="Signal transduction histidine kinase internal region" evidence="2">
    <location>
        <begin position="161"/>
        <end position="240"/>
    </location>
</feature>
<evidence type="ECO:0000313" key="4">
    <source>
        <dbReference type="Proteomes" id="UP001200145"/>
    </source>
</evidence>
<reference evidence="3 4" key="1">
    <citation type="submission" date="2022-01" db="EMBL/GenBank/DDBJ databases">
        <title>Flavihumibacter sp. nov., isolated from sediment of a river.</title>
        <authorList>
            <person name="Liu H."/>
        </authorList>
    </citation>
    <scope>NUCLEOTIDE SEQUENCE [LARGE SCALE GENOMIC DNA]</scope>
    <source>
        <strain evidence="3 4">RY-1</strain>
    </source>
</reference>
<feature type="transmembrane region" description="Helical" evidence="1">
    <location>
        <begin position="38"/>
        <end position="61"/>
    </location>
</feature>
<feature type="transmembrane region" description="Helical" evidence="1">
    <location>
        <begin position="121"/>
        <end position="142"/>
    </location>
</feature>
<evidence type="ECO:0000259" key="2">
    <source>
        <dbReference type="Pfam" id="PF06580"/>
    </source>
</evidence>
<dbReference type="InterPro" id="IPR010559">
    <property type="entry name" value="Sig_transdc_His_kin_internal"/>
</dbReference>
<keyword evidence="1" id="KW-0472">Membrane</keyword>
<evidence type="ECO:0000313" key="3">
    <source>
        <dbReference type="EMBL" id="MCF1716811.1"/>
    </source>
</evidence>
<keyword evidence="3" id="KW-0808">Transferase</keyword>
<sequence>MKKLPIHITYWFLYLSLKILIEYLWVKAVITTIPANELAGGSVLAGILYLIPEIVFAYYLLNIGLDRVIKKGRDRFFYFLEIVLLLCVTIYSMRLIAHGLVAPYAYQNQLPLAPILGFQRVLLLLVDIIFSAGLLIAIEFGMRQLEYKEREKELIREKMNTELQMLRNQINPHFLFNTLNNIYALTRKKSDKAPEVVMKLSELLSFMLYKSSVDTITIQEEIRVLEDYIELEKIRYNERLTVSFTKQIDDPSQRIIPLLFLPLVENAFKHGVSESRFDSFVHIDLKLKDGFLNFSIENSIEQKGTEIQYGNIGLYNTRRQLELTYHDHHLQQQTLMDAFRIHLDLNLLSYGKI</sequence>
<dbReference type="InterPro" id="IPR050640">
    <property type="entry name" value="Bact_2-comp_sensor_kinase"/>
</dbReference>
<dbReference type="InterPro" id="IPR036890">
    <property type="entry name" value="HATPase_C_sf"/>
</dbReference>
<accession>A0ABS9BM59</accession>
<dbReference type="EMBL" id="JAKEVY010000006">
    <property type="protein sequence ID" value="MCF1716811.1"/>
    <property type="molecule type" value="Genomic_DNA"/>
</dbReference>